<keyword evidence="4" id="KW-0862">Zinc</keyword>
<dbReference type="PANTHER" id="PTHR24408:SF58">
    <property type="entry name" value="TRANSCRIPTION FACTOR (TFIIIA), PUTATIVE (AFU_ORTHOLOGUE AFUA_1G05150)-RELATED"/>
    <property type="match status" value="1"/>
</dbReference>
<feature type="compositionally biased region" description="Polar residues" evidence="6">
    <location>
        <begin position="72"/>
        <end position="97"/>
    </location>
</feature>
<feature type="region of interest" description="Disordered" evidence="6">
    <location>
        <begin position="227"/>
        <end position="261"/>
    </location>
</feature>
<dbReference type="GO" id="GO:0005634">
    <property type="term" value="C:nucleus"/>
    <property type="evidence" value="ECO:0007669"/>
    <property type="project" value="TreeGrafter"/>
</dbReference>
<feature type="compositionally biased region" description="Polar residues" evidence="6">
    <location>
        <begin position="234"/>
        <end position="247"/>
    </location>
</feature>
<evidence type="ECO:0000256" key="1">
    <source>
        <dbReference type="ARBA" id="ARBA00022723"/>
    </source>
</evidence>
<dbReference type="GO" id="GO:0008270">
    <property type="term" value="F:zinc ion binding"/>
    <property type="evidence" value="ECO:0007669"/>
    <property type="project" value="UniProtKB-KW"/>
</dbReference>
<proteinExistence type="predicted"/>
<feature type="compositionally biased region" description="Polar residues" evidence="6">
    <location>
        <begin position="495"/>
        <end position="508"/>
    </location>
</feature>
<keyword evidence="2" id="KW-0677">Repeat</keyword>
<feature type="region of interest" description="Disordered" evidence="6">
    <location>
        <begin position="471"/>
        <end position="512"/>
    </location>
</feature>
<feature type="coiled-coil region" evidence="5">
    <location>
        <begin position="265"/>
        <end position="320"/>
    </location>
</feature>
<dbReference type="GO" id="GO:0000981">
    <property type="term" value="F:DNA-binding transcription factor activity, RNA polymerase II-specific"/>
    <property type="evidence" value="ECO:0007669"/>
    <property type="project" value="TreeGrafter"/>
</dbReference>
<comment type="caution">
    <text evidence="7">The sequence shown here is derived from an EMBL/GenBank/DDBJ whole genome shotgun (WGS) entry which is preliminary data.</text>
</comment>
<keyword evidence="3" id="KW-0863">Zinc-finger</keyword>
<accession>A0A7C8Q0I5</accession>
<feature type="coiled-coil region" evidence="5">
    <location>
        <begin position="688"/>
        <end position="739"/>
    </location>
</feature>
<dbReference type="Proteomes" id="UP000479691">
    <property type="component" value="Unassembled WGS sequence"/>
</dbReference>
<keyword evidence="1" id="KW-0479">Metal-binding</keyword>
<sequence length="769" mass="85730">MAFCNAILDMFTEPFNQDPLEGRLITNLDISILDFSTIPQDPHTVDNIKTMMYRIDTIDPFRTFNEAFPTQGGPTTVTEPYSTQTSESSVLQSPTTDVHQDLETALEPVLEPGAPGQQSQTPPTVAPETKPAKRPKSKVYKCKEQDCGFETSCMRIYGMHAKNAHGAKSFKCPDCGTQSARKDNLSSRAHARICKMKQERERAKRLKESQAVEDVDTGAKKRVCLSDVRDDKVSPSSRSSTPGTDVSRQLDLPQSEIGCQRPDSIVDENNLVAELKARLVAYEEENRRLKENDRMMLNRLTNIKRKSKEMETELDQLSIERSIFSFNVTLSSGLSEFYEDVPYSQPYTEFDTNDLNSFNHYYTLHSHTAELTSNDDGSNGFDLFDLSVLGIPTTTSGAEINPITVTNDLLANIFGYDENLGFLPEPSQVASPKALGEGFTLEAQHGTFTSPRASSSTSTGFQVEPSLLSTVTGNQVQGPNSSSITTPQPIVPTETPKSPVSHSPTPLTSKKRKPKVKKVYTCAIDGFYTTCNRTYGEHMLKSHNIKYFRCDNCNFQTARSDNLLIHGRSCKGKPKKAAKIPEFPKRQRVQKRVSLKNLPESIPETLISMSKVDGSVAPLDLLPLVDSFDTASENALRPKKDNRDPNPLPRGQVPRQNSECQLPNLESSTSPSSPKETNICTSSGSFIIDELRAKIATLEQENTILKQENNTLSQENCTLKAEKDALEVTSQKIEELRGELKQTQFYCDVWQKKCGEMWRVSLQKSKEEP</sequence>
<evidence type="ECO:0000256" key="6">
    <source>
        <dbReference type="SAM" id="MobiDB-lite"/>
    </source>
</evidence>
<evidence type="ECO:0000313" key="8">
    <source>
        <dbReference type="Proteomes" id="UP000479691"/>
    </source>
</evidence>
<dbReference type="AlphaFoldDB" id="A0A7C8Q0I5"/>
<evidence type="ECO:0008006" key="9">
    <source>
        <dbReference type="Google" id="ProtNLM"/>
    </source>
</evidence>
<organism evidence="7 8">
    <name type="scientific">Orbilia oligospora</name>
    <name type="common">Nematode-trapping fungus</name>
    <name type="synonym">Arthrobotrys oligospora</name>
    <dbReference type="NCBI Taxonomy" id="2813651"/>
    <lineage>
        <taxon>Eukaryota</taxon>
        <taxon>Fungi</taxon>
        <taxon>Dikarya</taxon>
        <taxon>Ascomycota</taxon>
        <taxon>Pezizomycotina</taxon>
        <taxon>Orbiliomycetes</taxon>
        <taxon>Orbiliales</taxon>
        <taxon>Orbiliaceae</taxon>
        <taxon>Orbilia</taxon>
    </lineage>
</organism>
<feature type="compositionally biased region" description="Polar residues" evidence="6">
    <location>
        <begin position="654"/>
        <end position="665"/>
    </location>
</feature>
<feature type="compositionally biased region" description="Polar residues" evidence="6">
    <location>
        <begin position="471"/>
        <end position="488"/>
    </location>
</feature>
<evidence type="ECO:0000256" key="2">
    <source>
        <dbReference type="ARBA" id="ARBA00022737"/>
    </source>
</evidence>
<reference evidence="7 8" key="1">
    <citation type="submission" date="2019-06" db="EMBL/GenBank/DDBJ databases">
        <authorList>
            <person name="Palmer J.M."/>
        </authorList>
    </citation>
    <scope>NUCLEOTIDE SEQUENCE [LARGE SCALE GENOMIC DNA]</scope>
    <source>
        <strain evidence="7 8">TWF788</strain>
    </source>
</reference>
<dbReference type="EMBL" id="JAABOE010000017">
    <property type="protein sequence ID" value="KAF3186511.1"/>
    <property type="molecule type" value="Genomic_DNA"/>
</dbReference>
<gene>
    <name evidence="7" type="ORF">TWF788_003369</name>
</gene>
<evidence type="ECO:0000313" key="7">
    <source>
        <dbReference type="EMBL" id="KAF3186511.1"/>
    </source>
</evidence>
<evidence type="ECO:0000256" key="5">
    <source>
        <dbReference type="SAM" id="Coils"/>
    </source>
</evidence>
<name>A0A7C8Q0I5_ORBOL</name>
<dbReference type="PANTHER" id="PTHR24408">
    <property type="entry name" value="ZINC FINGER PROTEIN"/>
    <property type="match status" value="1"/>
</dbReference>
<feature type="region of interest" description="Disordered" evidence="6">
    <location>
        <begin position="69"/>
        <end position="137"/>
    </location>
</feature>
<dbReference type="GO" id="GO:0043565">
    <property type="term" value="F:sequence-specific DNA binding"/>
    <property type="evidence" value="ECO:0007669"/>
    <property type="project" value="TreeGrafter"/>
</dbReference>
<evidence type="ECO:0000256" key="3">
    <source>
        <dbReference type="ARBA" id="ARBA00022771"/>
    </source>
</evidence>
<keyword evidence="5" id="KW-0175">Coiled coil</keyword>
<feature type="region of interest" description="Disordered" evidence="6">
    <location>
        <begin position="633"/>
        <end position="678"/>
    </location>
</feature>
<evidence type="ECO:0000256" key="4">
    <source>
        <dbReference type="ARBA" id="ARBA00022833"/>
    </source>
</evidence>
<dbReference type="Gene3D" id="3.30.160.60">
    <property type="entry name" value="Classic Zinc Finger"/>
    <property type="match status" value="1"/>
</dbReference>
<protein>
    <recommendedName>
        <fullName evidence="9">C2H2-type domain-containing protein</fullName>
    </recommendedName>
</protein>
<feature type="compositionally biased region" description="Low complexity" evidence="6">
    <location>
        <begin position="666"/>
        <end position="677"/>
    </location>
</feature>